<organism evidence="2 3">
    <name type="scientific">Enterobacter phage vB_EclM_CIP9</name>
    <dbReference type="NCBI Taxonomy" id="2696340"/>
    <lineage>
        <taxon>Viruses</taxon>
        <taxon>Duplodnaviria</taxon>
        <taxon>Heunggongvirae</taxon>
        <taxon>Uroviricota</taxon>
        <taxon>Caudoviricetes</taxon>
        <taxon>Pantevenvirales</taxon>
        <taxon>Straboviridae</taxon>
        <taxon>Tevenvirinae</taxon>
        <taxon>Kanagawavirus</taxon>
        <taxon>Kanagawavirus cipnine</taxon>
    </lineage>
</organism>
<proteinExistence type="predicted"/>
<keyword evidence="1" id="KW-0175">Coiled coil</keyword>
<dbReference type="Proteomes" id="UP000465071">
    <property type="component" value="Segment"/>
</dbReference>
<protein>
    <submittedName>
        <fullName evidence="2">Uncharacterized protein</fullName>
    </submittedName>
</protein>
<accession>A0A6B9XZK2</accession>
<dbReference type="EMBL" id="MN882610">
    <property type="protein sequence ID" value="QHS01785.1"/>
    <property type="molecule type" value="Genomic_DNA"/>
</dbReference>
<evidence type="ECO:0000256" key="1">
    <source>
        <dbReference type="SAM" id="Coils"/>
    </source>
</evidence>
<name>A0A6B9XZK2_9CAUD</name>
<reference evidence="3" key="1">
    <citation type="submission" date="2019-12" db="EMBL/GenBank/DDBJ databases">
        <authorList>
            <person name="Wang K."/>
            <person name="Tamayo M.G."/>
            <person name="Penner T.V."/>
            <person name="Cook B.W.M."/>
            <person name="Court D.A."/>
            <person name="Theriault S.S."/>
        </authorList>
    </citation>
    <scope>NUCLEOTIDE SEQUENCE [LARGE SCALE GENOMIC DNA]</scope>
</reference>
<feature type="coiled-coil region" evidence="1">
    <location>
        <begin position="99"/>
        <end position="133"/>
    </location>
</feature>
<gene>
    <name evidence="2" type="ORF">CPT_CIP9_249</name>
</gene>
<evidence type="ECO:0000313" key="3">
    <source>
        <dbReference type="Proteomes" id="UP000465071"/>
    </source>
</evidence>
<keyword evidence="3" id="KW-1185">Reference proteome</keyword>
<sequence>MAILKKLVEFIRAKLGSFVARNTTVEDQYTEAANLLIDKITMLRTSHVKSINEEKRIRALAADKTTLAESKEKEIKRLLANGQPVGTHAKLGLLYRRTAEALLKKADEYVGMRQEIEQKVVELDDARQDLAVKLEFIRETRSAAALGVATAEDVTEIAALAKVAVDDTLMKVDTFHTAEPGTVTTEADVEEYLASLK</sequence>
<evidence type="ECO:0000313" key="2">
    <source>
        <dbReference type="EMBL" id="QHS01785.1"/>
    </source>
</evidence>